<dbReference type="PANTHER" id="PTHR11157">
    <property type="entry name" value="FATTY ACID ACYL TRANSFERASE-RELATED"/>
    <property type="match status" value="1"/>
</dbReference>
<name>A0A6P8XIZ4_DROAB</name>
<comment type="subcellular location">
    <subcellularLocation>
        <location evidence="1">Membrane</location>
        <topology evidence="1">Multi-pass membrane protein</topology>
    </subcellularLocation>
</comment>
<sequence>MFELFPIADPVPWPFASVFWPLGITITAYLIFVLKLGPMLMANREPFNLRGVLKVYNLFQIIYNIILVLCGLYLLLWSKAYPDLSCIMILPLDHEMKNIDRIINYLYLLNKIVDLLDTIFFVLRKSYKQITLLHLIHHVYMPSGCYFFLRLYGFGGHLVLTGTFNSITHTVMYIYYYLSSQNPNIKQSIWWKQYVTIMQMVQFILMFIHSLWTLMQKECEMPYPLIFIVFFIAGLMLVMFTNFYIKSYLKKNTTTTNRRM</sequence>
<evidence type="ECO:0000256" key="2">
    <source>
        <dbReference type="ARBA" id="ARBA00022516"/>
    </source>
</evidence>
<feature type="transmembrane region" description="Helical" evidence="10">
    <location>
        <begin position="102"/>
        <end position="123"/>
    </location>
</feature>
<dbReference type="GO" id="GO:0005789">
    <property type="term" value="C:endoplasmic reticulum membrane"/>
    <property type="evidence" value="ECO:0007669"/>
    <property type="project" value="TreeGrafter"/>
</dbReference>
<evidence type="ECO:0000256" key="7">
    <source>
        <dbReference type="ARBA" id="ARBA00023098"/>
    </source>
</evidence>
<protein>
    <recommendedName>
        <fullName evidence="10">Elongation of very long chain fatty acids protein</fullName>
        <ecNumber evidence="10">2.3.1.199</ecNumber>
    </recommendedName>
    <alternativeName>
        <fullName evidence="10">Very-long-chain 3-oxoacyl-CoA synthase</fullName>
    </alternativeName>
</protein>
<keyword evidence="6 10" id="KW-1133">Transmembrane helix</keyword>
<feature type="transmembrane region" description="Helical" evidence="10">
    <location>
        <begin position="155"/>
        <end position="178"/>
    </location>
</feature>
<gene>
    <name evidence="12" type="primary">LOC117576069</name>
</gene>
<dbReference type="EC" id="2.3.1.199" evidence="10"/>
<comment type="similarity">
    <text evidence="10">Belongs to the ELO family.</text>
</comment>
<keyword evidence="7 10" id="KW-0443">Lipid metabolism</keyword>
<evidence type="ECO:0000256" key="6">
    <source>
        <dbReference type="ARBA" id="ARBA00022989"/>
    </source>
</evidence>
<dbReference type="GO" id="GO:0034626">
    <property type="term" value="P:fatty acid elongation, polyunsaturated fatty acid"/>
    <property type="evidence" value="ECO:0007669"/>
    <property type="project" value="TreeGrafter"/>
</dbReference>
<feature type="transmembrane region" description="Helical" evidence="10">
    <location>
        <begin position="55"/>
        <end position="76"/>
    </location>
</feature>
<dbReference type="GeneID" id="117576069"/>
<dbReference type="GO" id="GO:0030148">
    <property type="term" value="P:sphingolipid biosynthetic process"/>
    <property type="evidence" value="ECO:0007669"/>
    <property type="project" value="TreeGrafter"/>
</dbReference>
<feature type="transmembrane region" description="Helical" evidence="10">
    <location>
        <begin position="224"/>
        <end position="245"/>
    </location>
</feature>
<evidence type="ECO:0000256" key="5">
    <source>
        <dbReference type="ARBA" id="ARBA00022832"/>
    </source>
</evidence>
<dbReference type="GO" id="GO:0009922">
    <property type="term" value="F:fatty acid elongase activity"/>
    <property type="evidence" value="ECO:0007669"/>
    <property type="project" value="UniProtKB-EC"/>
</dbReference>
<evidence type="ECO:0000256" key="4">
    <source>
        <dbReference type="ARBA" id="ARBA00022692"/>
    </source>
</evidence>
<organism evidence="11 12">
    <name type="scientific">Drosophila albomicans</name>
    <name type="common">Fruit fly</name>
    <dbReference type="NCBI Taxonomy" id="7291"/>
    <lineage>
        <taxon>Eukaryota</taxon>
        <taxon>Metazoa</taxon>
        <taxon>Ecdysozoa</taxon>
        <taxon>Arthropoda</taxon>
        <taxon>Hexapoda</taxon>
        <taxon>Insecta</taxon>
        <taxon>Pterygota</taxon>
        <taxon>Neoptera</taxon>
        <taxon>Endopterygota</taxon>
        <taxon>Diptera</taxon>
        <taxon>Brachycera</taxon>
        <taxon>Muscomorpha</taxon>
        <taxon>Ephydroidea</taxon>
        <taxon>Drosophilidae</taxon>
        <taxon>Drosophila</taxon>
    </lineage>
</organism>
<accession>A0A6P8XIZ4</accession>
<dbReference type="GO" id="GO:0034625">
    <property type="term" value="P:fatty acid elongation, monounsaturated fatty acid"/>
    <property type="evidence" value="ECO:0007669"/>
    <property type="project" value="TreeGrafter"/>
</dbReference>
<feature type="transmembrane region" description="Helical" evidence="10">
    <location>
        <begin position="130"/>
        <end position="149"/>
    </location>
</feature>
<proteinExistence type="inferred from homology"/>
<dbReference type="RefSeq" id="XP_034116496.2">
    <property type="nucleotide sequence ID" value="XM_034260605.2"/>
</dbReference>
<evidence type="ECO:0000256" key="1">
    <source>
        <dbReference type="ARBA" id="ARBA00004141"/>
    </source>
</evidence>
<keyword evidence="9 10" id="KW-0275">Fatty acid biosynthesis</keyword>
<keyword evidence="4 10" id="KW-0812">Transmembrane</keyword>
<keyword evidence="8 10" id="KW-0472">Membrane</keyword>
<dbReference type="PANTHER" id="PTHR11157:SF116">
    <property type="entry name" value="ELONGATION OF VERY LONG CHAIN FATTY ACIDS PROTEIN-RELATED"/>
    <property type="match status" value="1"/>
</dbReference>
<feature type="transmembrane region" description="Helical" evidence="10">
    <location>
        <begin position="12"/>
        <end position="34"/>
    </location>
</feature>
<evidence type="ECO:0000256" key="3">
    <source>
        <dbReference type="ARBA" id="ARBA00022679"/>
    </source>
</evidence>
<dbReference type="OrthoDB" id="434092at2759"/>
<dbReference type="Pfam" id="PF01151">
    <property type="entry name" value="ELO"/>
    <property type="match status" value="1"/>
</dbReference>
<feature type="transmembrane region" description="Helical" evidence="10">
    <location>
        <begin position="190"/>
        <end position="212"/>
    </location>
</feature>
<dbReference type="Proteomes" id="UP000515160">
    <property type="component" value="Chromosome 2R"/>
</dbReference>
<dbReference type="InterPro" id="IPR002076">
    <property type="entry name" value="ELO_fam"/>
</dbReference>
<evidence type="ECO:0000313" key="11">
    <source>
        <dbReference type="Proteomes" id="UP000515160"/>
    </source>
</evidence>
<evidence type="ECO:0000256" key="8">
    <source>
        <dbReference type="ARBA" id="ARBA00023136"/>
    </source>
</evidence>
<keyword evidence="11" id="KW-1185">Reference proteome</keyword>
<keyword evidence="3 10" id="KW-0808">Transferase</keyword>
<evidence type="ECO:0000256" key="10">
    <source>
        <dbReference type="RuleBase" id="RU361115"/>
    </source>
</evidence>
<keyword evidence="2 10" id="KW-0444">Lipid biosynthesis</keyword>
<evidence type="ECO:0000313" key="12">
    <source>
        <dbReference type="RefSeq" id="XP_034116496.2"/>
    </source>
</evidence>
<comment type="catalytic activity">
    <reaction evidence="10">
        <text>a very-long-chain acyl-CoA + malonyl-CoA + H(+) = a very-long-chain 3-oxoacyl-CoA + CO2 + CoA</text>
        <dbReference type="Rhea" id="RHEA:32727"/>
        <dbReference type="ChEBI" id="CHEBI:15378"/>
        <dbReference type="ChEBI" id="CHEBI:16526"/>
        <dbReference type="ChEBI" id="CHEBI:57287"/>
        <dbReference type="ChEBI" id="CHEBI:57384"/>
        <dbReference type="ChEBI" id="CHEBI:90725"/>
        <dbReference type="ChEBI" id="CHEBI:90736"/>
        <dbReference type="EC" id="2.3.1.199"/>
    </reaction>
</comment>
<dbReference type="AlphaFoldDB" id="A0A6P8XIZ4"/>
<evidence type="ECO:0000256" key="9">
    <source>
        <dbReference type="ARBA" id="ARBA00023160"/>
    </source>
</evidence>
<reference evidence="12" key="1">
    <citation type="submission" date="2025-08" db="UniProtKB">
        <authorList>
            <consortium name="RefSeq"/>
        </authorList>
    </citation>
    <scope>IDENTIFICATION</scope>
    <source>
        <strain evidence="12">15112-1751.03</strain>
        <tissue evidence="12">Whole Adult</tissue>
    </source>
</reference>
<keyword evidence="5 10" id="KW-0276">Fatty acid metabolism</keyword>
<dbReference type="GO" id="GO:0042761">
    <property type="term" value="P:very long-chain fatty acid biosynthetic process"/>
    <property type="evidence" value="ECO:0007669"/>
    <property type="project" value="TreeGrafter"/>
</dbReference>
<dbReference type="GO" id="GO:0019367">
    <property type="term" value="P:fatty acid elongation, saturated fatty acid"/>
    <property type="evidence" value="ECO:0007669"/>
    <property type="project" value="TreeGrafter"/>
</dbReference>